<gene>
    <name evidence="2" type="ORF">E2C01_001171</name>
</gene>
<dbReference type="EMBL" id="VSRR010000035">
    <property type="protein sequence ID" value="MPC08583.1"/>
    <property type="molecule type" value="Genomic_DNA"/>
</dbReference>
<dbReference type="Proteomes" id="UP000324222">
    <property type="component" value="Unassembled WGS sequence"/>
</dbReference>
<reference evidence="2 3" key="1">
    <citation type="submission" date="2019-05" db="EMBL/GenBank/DDBJ databases">
        <title>Another draft genome of Portunus trituberculatus and its Hox gene families provides insights of decapod evolution.</title>
        <authorList>
            <person name="Jeong J.-H."/>
            <person name="Song I."/>
            <person name="Kim S."/>
            <person name="Choi T."/>
            <person name="Kim D."/>
            <person name="Ryu S."/>
            <person name="Kim W."/>
        </authorList>
    </citation>
    <scope>NUCLEOTIDE SEQUENCE [LARGE SCALE GENOMIC DNA]</scope>
    <source>
        <tissue evidence="2">Muscle</tissue>
    </source>
</reference>
<feature type="compositionally biased region" description="Basic and acidic residues" evidence="1">
    <location>
        <begin position="30"/>
        <end position="40"/>
    </location>
</feature>
<evidence type="ECO:0000256" key="1">
    <source>
        <dbReference type="SAM" id="MobiDB-lite"/>
    </source>
</evidence>
<evidence type="ECO:0000313" key="3">
    <source>
        <dbReference type="Proteomes" id="UP000324222"/>
    </source>
</evidence>
<feature type="compositionally biased region" description="Low complexity" evidence="1">
    <location>
        <begin position="84"/>
        <end position="93"/>
    </location>
</feature>
<accession>A0A5B7CLW0</accession>
<sequence>MRHDWEHIRRRGGAETLPFLTQPASLTEIATRRPRERVNDRQSPIKKQNAKAEPGSDYDQSPFHQHQTPPTYSAHMVLPISAPPATITITTPPQSHQGDVQGERKVTRGERRTGEAMAEAKSKQEAAGKRRRAGRTSRRVKERAHGGAEATRTLEKITLARNMKGRLKETGRCYLSGNLRASREATQAEGDRKKKQQGKKTREEG</sequence>
<feature type="region of interest" description="Disordered" evidence="1">
    <location>
        <begin position="1"/>
        <end position="71"/>
    </location>
</feature>
<dbReference type="AlphaFoldDB" id="A0A5B7CLW0"/>
<protein>
    <submittedName>
        <fullName evidence="2">Uncharacterized protein</fullName>
    </submittedName>
</protein>
<feature type="compositionally biased region" description="Basic and acidic residues" evidence="1">
    <location>
        <begin position="101"/>
        <end position="128"/>
    </location>
</feature>
<feature type="compositionally biased region" description="Polar residues" evidence="1">
    <location>
        <begin position="58"/>
        <end position="71"/>
    </location>
</feature>
<comment type="caution">
    <text evidence="2">The sequence shown here is derived from an EMBL/GenBank/DDBJ whole genome shotgun (WGS) entry which is preliminary data.</text>
</comment>
<evidence type="ECO:0000313" key="2">
    <source>
        <dbReference type="EMBL" id="MPC08583.1"/>
    </source>
</evidence>
<feature type="compositionally biased region" description="Basic residues" evidence="1">
    <location>
        <begin position="129"/>
        <end position="142"/>
    </location>
</feature>
<feature type="region of interest" description="Disordered" evidence="1">
    <location>
        <begin position="84"/>
        <end position="205"/>
    </location>
</feature>
<keyword evidence="3" id="KW-1185">Reference proteome</keyword>
<name>A0A5B7CLW0_PORTR</name>
<organism evidence="2 3">
    <name type="scientific">Portunus trituberculatus</name>
    <name type="common">Swimming crab</name>
    <name type="synonym">Neptunus trituberculatus</name>
    <dbReference type="NCBI Taxonomy" id="210409"/>
    <lineage>
        <taxon>Eukaryota</taxon>
        <taxon>Metazoa</taxon>
        <taxon>Ecdysozoa</taxon>
        <taxon>Arthropoda</taxon>
        <taxon>Crustacea</taxon>
        <taxon>Multicrustacea</taxon>
        <taxon>Malacostraca</taxon>
        <taxon>Eumalacostraca</taxon>
        <taxon>Eucarida</taxon>
        <taxon>Decapoda</taxon>
        <taxon>Pleocyemata</taxon>
        <taxon>Brachyura</taxon>
        <taxon>Eubrachyura</taxon>
        <taxon>Portunoidea</taxon>
        <taxon>Portunidae</taxon>
        <taxon>Portuninae</taxon>
        <taxon>Portunus</taxon>
    </lineage>
</organism>
<proteinExistence type="predicted"/>